<dbReference type="AlphaFoldDB" id="A0A938Y4B8"/>
<keyword evidence="1" id="KW-0812">Transmembrane</keyword>
<organism evidence="3 4">
    <name type="scientific">Brevibacillus fulvus</name>
    <dbReference type="NCBI Taxonomy" id="1125967"/>
    <lineage>
        <taxon>Bacteria</taxon>
        <taxon>Bacillati</taxon>
        <taxon>Bacillota</taxon>
        <taxon>Bacilli</taxon>
        <taxon>Bacillales</taxon>
        <taxon>Paenibacillaceae</taxon>
        <taxon>Brevibacillus</taxon>
    </lineage>
</organism>
<proteinExistence type="predicted"/>
<protein>
    <submittedName>
        <fullName evidence="3">Uncharacterized SAM-binding protein YcdF (DUF218 family)</fullName>
    </submittedName>
</protein>
<reference evidence="3" key="1">
    <citation type="submission" date="2021-01" db="EMBL/GenBank/DDBJ databases">
        <title>Genomic Encyclopedia of Type Strains, Phase IV (KMG-IV): sequencing the most valuable type-strain genomes for metagenomic binning, comparative biology and taxonomic classification.</title>
        <authorList>
            <person name="Goeker M."/>
        </authorList>
    </citation>
    <scope>NUCLEOTIDE SEQUENCE</scope>
    <source>
        <strain evidence="3">DSM 25523</strain>
    </source>
</reference>
<dbReference type="InterPro" id="IPR014729">
    <property type="entry name" value="Rossmann-like_a/b/a_fold"/>
</dbReference>
<dbReference type="RefSeq" id="WP_204519407.1">
    <property type="nucleotide sequence ID" value="NZ_BAABIN010000012.1"/>
</dbReference>
<sequence length="198" mass="22407">MRTINRFLRLIVLLLFLAILWSGYVLHLIAETEKTAHPRQADVGIVLGAAVWGDQPSPSLKERLDLAAELYRQGYVPYLIVSGGLGDGKQIDEATVMQRYLVQQGIPAEYILLENQARSTYQNLAYSKEIMEQHQLSTALLISHDYHLARAMDMAASLQIAAYPVGVHSQVMLEWLNKCQEIVSFSKWKLSHFLPISR</sequence>
<accession>A0A938Y4B8</accession>
<evidence type="ECO:0000259" key="2">
    <source>
        <dbReference type="Pfam" id="PF02698"/>
    </source>
</evidence>
<feature type="transmembrane region" description="Helical" evidence="1">
    <location>
        <begin position="7"/>
        <end position="30"/>
    </location>
</feature>
<gene>
    <name evidence="3" type="ORF">JOD01_003362</name>
</gene>
<keyword evidence="4" id="KW-1185">Reference proteome</keyword>
<feature type="domain" description="DUF218" evidence="2">
    <location>
        <begin position="42"/>
        <end position="176"/>
    </location>
</feature>
<dbReference type="CDD" id="cd06259">
    <property type="entry name" value="YdcF-like"/>
    <property type="match status" value="1"/>
</dbReference>
<dbReference type="EMBL" id="JAFBEB010000014">
    <property type="protein sequence ID" value="MBM7591711.1"/>
    <property type="molecule type" value="Genomic_DNA"/>
</dbReference>
<dbReference type="InterPro" id="IPR051599">
    <property type="entry name" value="Cell_Envelope_Assoc"/>
</dbReference>
<keyword evidence="1" id="KW-1133">Transmembrane helix</keyword>
<dbReference type="Proteomes" id="UP000717624">
    <property type="component" value="Unassembled WGS sequence"/>
</dbReference>
<name>A0A938Y4B8_9BACL</name>
<dbReference type="Gene3D" id="3.40.50.620">
    <property type="entry name" value="HUPs"/>
    <property type="match status" value="1"/>
</dbReference>
<dbReference type="PANTHER" id="PTHR30336">
    <property type="entry name" value="INNER MEMBRANE PROTEIN, PROBABLE PERMEASE"/>
    <property type="match status" value="1"/>
</dbReference>
<dbReference type="Pfam" id="PF02698">
    <property type="entry name" value="DUF218"/>
    <property type="match status" value="1"/>
</dbReference>
<evidence type="ECO:0000313" key="3">
    <source>
        <dbReference type="EMBL" id="MBM7591711.1"/>
    </source>
</evidence>
<dbReference type="InterPro" id="IPR003848">
    <property type="entry name" value="DUF218"/>
</dbReference>
<dbReference type="PANTHER" id="PTHR30336:SF20">
    <property type="entry name" value="DUF218 DOMAIN-CONTAINING PROTEIN"/>
    <property type="match status" value="1"/>
</dbReference>
<dbReference type="GO" id="GO:0005886">
    <property type="term" value="C:plasma membrane"/>
    <property type="evidence" value="ECO:0007669"/>
    <property type="project" value="TreeGrafter"/>
</dbReference>
<evidence type="ECO:0000256" key="1">
    <source>
        <dbReference type="SAM" id="Phobius"/>
    </source>
</evidence>
<keyword evidence="1" id="KW-0472">Membrane</keyword>
<comment type="caution">
    <text evidence="3">The sequence shown here is derived from an EMBL/GenBank/DDBJ whole genome shotgun (WGS) entry which is preliminary data.</text>
</comment>
<evidence type="ECO:0000313" key="4">
    <source>
        <dbReference type="Proteomes" id="UP000717624"/>
    </source>
</evidence>